<dbReference type="GeneID" id="57475447"/>
<dbReference type="InterPro" id="IPR012373">
    <property type="entry name" value="Ferrdict_sens_TM"/>
</dbReference>
<feature type="transmembrane region" description="Helical" evidence="1">
    <location>
        <begin position="94"/>
        <end position="111"/>
    </location>
</feature>
<dbReference type="HOGENOM" id="CLU_050192_0_1_6"/>
<proteinExistence type="predicted"/>
<keyword evidence="1" id="KW-0472">Membrane</keyword>
<dbReference type="Proteomes" id="UP000013940">
    <property type="component" value="Chromosome"/>
</dbReference>
<evidence type="ECO:0000313" key="5">
    <source>
        <dbReference type="Proteomes" id="UP000013940"/>
    </source>
</evidence>
<dbReference type="Gene3D" id="3.55.50.30">
    <property type="match status" value="1"/>
</dbReference>
<evidence type="ECO:0000259" key="3">
    <source>
        <dbReference type="Pfam" id="PF16220"/>
    </source>
</evidence>
<keyword evidence="1" id="KW-1133">Transmembrane helix</keyword>
<accession>A0A2C9EKM2</accession>
<dbReference type="PANTHER" id="PTHR30273:SF2">
    <property type="entry name" value="PROTEIN FECR"/>
    <property type="match status" value="1"/>
</dbReference>
<dbReference type="EMBL" id="CP003190">
    <property type="protein sequence ID" value="AGL84223.1"/>
    <property type="molecule type" value="Genomic_DNA"/>
</dbReference>
<dbReference type="Pfam" id="PF16220">
    <property type="entry name" value="DUF4880"/>
    <property type="match status" value="1"/>
</dbReference>
<dbReference type="InterPro" id="IPR006860">
    <property type="entry name" value="FecR"/>
</dbReference>
<dbReference type="AlphaFoldDB" id="A0A2C9EKM2"/>
<dbReference type="Pfam" id="PF04773">
    <property type="entry name" value="FecR"/>
    <property type="match status" value="1"/>
</dbReference>
<evidence type="ECO:0000256" key="1">
    <source>
        <dbReference type="SAM" id="Phobius"/>
    </source>
</evidence>
<name>A0A2C9EKM2_PSEPH</name>
<dbReference type="GO" id="GO:0016989">
    <property type="term" value="F:sigma factor antagonist activity"/>
    <property type="evidence" value="ECO:0007669"/>
    <property type="project" value="TreeGrafter"/>
</dbReference>
<organism evidence="4 5">
    <name type="scientific">Pseudomonas protegens (strain DSM 19095 / LMG 27888 / CFBP 6595 / CHA0)</name>
    <dbReference type="NCBI Taxonomy" id="1124983"/>
    <lineage>
        <taxon>Bacteria</taxon>
        <taxon>Pseudomonadati</taxon>
        <taxon>Pseudomonadota</taxon>
        <taxon>Gammaproteobacteria</taxon>
        <taxon>Pseudomonadales</taxon>
        <taxon>Pseudomonadaceae</taxon>
        <taxon>Pseudomonas</taxon>
    </lineage>
</organism>
<dbReference type="RefSeq" id="WP_015635156.1">
    <property type="nucleotide sequence ID" value="NC_021237.1"/>
</dbReference>
<gene>
    <name evidence="4" type="ORF">PFLCHA0_c24520</name>
</gene>
<dbReference type="InterPro" id="IPR032623">
    <property type="entry name" value="FecR_N"/>
</dbReference>
<reference evidence="5" key="1">
    <citation type="journal article" date="2014" name="Genome Announc.">
        <title>Full-genome sequence of the plant growth-promoting bacterium Pseudomonas protegens CHA0.</title>
        <authorList>
            <person name="Jousset A."/>
            <person name="Schuldes J."/>
            <person name="Keel C."/>
            <person name="Maurhofer M."/>
            <person name="Daniel R."/>
            <person name="Scheu S."/>
            <person name="Thuermer A."/>
        </authorList>
    </citation>
    <scope>NUCLEOTIDE SEQUENCE [LARGE SCALE GENOMIC DNA]</scope>
    <source>
        <strain evidence="5">DSM 19095 / LMG 27888 / CFBP 6595 / CHA0</strain>
    </source>
</reference>
<keyword evidence="1" id="KW-0812">Transmembrane</keyword>
<evidence type="ECO:0000313" key="4">
    <source>
        <dbReference type="EMBL" id="AGL84223.1"/>
    </source>
</evidence>
<feature type="domain" description="FecR N-terminal" evidence="3">
    <location>
        <begin position="15"/>
        <end position="57"/>
    </location>
</feature>
<dbReference type="PIRSF" id="PIRSF018266">
    <property type="entry name" value="FecR"/>
    <property type="match status" value="1"/>
</dbReference>
<protein>
    <submittedName>
        <fullName evidence="4">Sigma factor regulatory protein, FecR/PupR family</fullName>
    </submittedName>
</protein>
<evidence type="ECO:0000259" key="2">
    <source>
        <dbReference type="Pfam" id="PF04773"/>
    </source>
</evidence>
<dbReference type="eggNOG" id="COG3712">
    <property type="taxonomic scope" value="Bacteria"/>
</dbReference>
<dbReference type="KEGG" id="pprc:PFLCHA0_c24520"/>
<sequence length="324" mass="36058">MTEHLSALPGDAIREQASYWFTQREAMTHNLPLRQRFEQWRNSHAQHAEAYRALEDLWQASAFEQALEQLALGLDLPAAPAPATPRRKRHRTRWLAAAATVLVMLGAGWFGDLPLRLQADHLSAVGELQRFDLADGSHIVLGSDSAISSDFSNARRRIQLLRGELYVEAFHDPSRPLTIEAGSATVTVVGTRFSVNRQADGVTVAVREGRVRLADENGQQSLLQAGNWQQLQGHRLQPLNPEGSERQLAWINGRLSFQDAPLAQVLQELQRYHRAPILLFNADAAQQKVSGNYQLDDPQAIVRALSKVTATELTRLPGGILVLR</sequence>
<dbReference type="PANTHER" id="PTHR30273">
    <property type="entry name" value="PERIPLASMIC SIGNAL SENSOR AND SIGMA FACTOR ACTIVATOR FECR-RELATED"/>
    <property type="match status" value="1"/>
</dbReference>
<feature type="domain" description="FecR protein" evidence="2">
    <location>
        <begin position="123"/>
        <end position="212"/>
    </location>
</feature>
<dbReference type="Gene3D" id="2.60.120.1440">
    <property type="match status" value="1"/>
</dbReference>